<evidence type="ECO:0000313" key="7">
    <source>
        <dbReference type="EMBL" id="OOG27117.1"/>
    </source>
</evidence>
<dbReference type="CDD" id="cd02968">
    <property type="entry name" value="SCO"/>
    <property type="match status" value="1"/>
</dbReference>
<dbReference type="PANTHER" id="PTHR12151:SF25">
    <property type="entry name" value="LINALOOL DEHYDRATASE_ISOMERASE DOMAIN-CONTAINING PROTEIN"/>
    <property type="match status" value="1"/>
</dbReference>
<evidence type="ECO:0000256" key="2">
    <source>
        <dbReference type="ARBA" id="ARBA00023008"/>
    </source>
</evidence>
<dbReference type="PANTHER" id="PTHR12151">
    <property type="entry name" value="ELECTRON TRANSPORT PROTIN SCO1/SENC FAMILY MEMBER"/>
    <property type="match status" value="1"/>
</dbReference>
<organism evidence="7 8">
    <name type="scientific">Thioalkalivibrio denitrificans</name>
    <dbReference type="NCBI Taxonomy" id="108003"/>
    <lineage>
        <taxon>Bacteria</taxon>
        <taxon>Pseudomonadati</taxon>
        <taxon>Pseudomonadota</taxon>
        <taxon>Gammaproteobacteria</taxon>
        <taxon>Chromatiales</taxon>
        <taxon>Ectothiorhodospiraceae</taxon>
        <taxon>Thioalkalivibrio</taxon>
    </lineage>
</organism>
<sequence length="221" mass="24195">MAGALHTRTVQLLLIVLAGAVAMAVGIGFGMSQRDAGPGQPLSLEGGTWLSEPRNLPEFELVDMHGEPFTKASLEGGWTFMFFGYTYCPDICPLTMALLGSAVEEVRRLDPRAEDPNVVLVSVDPERDTPEALKQYVGYFNPDFMGVTGPMEQLTPFTRTLGILHQKADDPRDPDNYLVDHSASILLFNPQGQLQAVLGAPHQVETLATDYLRILRHSGRS</sequence>
<name>A0A1V3NPT7_9GAMM</name>
<dbReference type="EMBL" id="MVBK01000021">
    <property type="protein sequence ID" value="OOG27117.1"/>
    <property type="molecule type" value="Genomic_DNA"/>
</dbReference>
<dbReference type="SUPFAM" id="SSF52833">
    <property type="entry name" value="Thioredoxin-like"/>
    <property type="match status" value="1"/>
</dbReference>
<keyword evidence="5" id="KW-0472">Membrane</keyword>
<dbReference type="Gene3D" id="3.40.30.10">
    <property type="entry name" value="Glutaredoxin"/>
    <property type="match status" value="1"/>
</dbReference>
<protein>
    <submittedName>
        <fullName evidence="7">SCO family protein</fullName>
    </submittedName>
</protein>
<feature type="transmembrane region" description="Helical" evidence="5">
    <location>
        <begin position="12"/>
        <end position="31"/>
    </location>
</feature>
<keyword evidence="5" id="KW-1133">Transmembrane helix</keyword>
<dbReference type="InterPro" id="IPR003782">
    <property type="entry name" value="SCO1/SenC"/>
</dbReference>
<dbReference type="InterPro" id="IPR036249">
    <property type="entry name" value="Thioredoxin-like_sf"/>
</dbReference>
<feature type="disulfide bond" description="Redox-active" evidence="4">
    <location>
        <begin position="88"/>
        <end position="92"/>
    </location>
</feature>
<evidence type="ECO:0000256" key="3">
    <source>
        <dbReference type="PIRSR" id="PIRSR603782-1"/>
    </source>
</evidence>
<dbReference type="Proteomes" id="UP000189462">
    <property type="component" value="Unassembled WGS sequence"/>
</dbReference>
<proteinExistence type="inferred from homology"/>
<feature type="domain" description="Thioredoxin" evidence="6">
    <location>
        <begin position="50"/>
        <end position="217"/>
    </location>
</feature>
<evidence type="ECO:0000256" key="1">
    <source>
        <dbReference type="ARBA" id="ARBA00010996"/>
    </source>
</evidence>
<feature type="binding site" evidence="3">
    <location>
        <position position="92"/>
    </location>
    <ligand>
        <name>Cu cation</name>
        <dbReference type="ChEBI" id="CHEBI:23378"/>
    </ligand>
</feature>
<dbReference type="STRING" id="108003.B1C78_03805"/>
<keyword evidence="5" id="KW-0812">Transmembrane</keyword>
<evidence type="ECO:0000256" key="4">
    <source>
        <dbReference type="PIRSR" id="PIRSR603782-2"/>
    </source>
</evidence>
<keyword evidence="4" id="KW-1015">Disulfide bond</keyword>
<dbReference type="InterPro" id="IPR013766">
    <property type="entry name" value="Thioredoxin_domain"/>
</dbReference>
<keyword evidence="8" id="KW-1185">Reference proteome</keyword>
<feature type="binding site" evidence="3">
    <location>
        <position position="181"/>
    </location>
    <ligand>
        <name>Cu cation</name>
        <dbReference type="ChEBI" id="CHEBI:23378"/>
    </ligand>
</feature>
<feature type="binding site" evidence="3">
    <location>
        <position position="88"/>
    </location>
    <ligand>
        <name>Cu cation</name>
        <dbReference type="ChEBI" id="CHEBI:23378"/>
    </ligand>
</feature>
<dbReference type="RefSeq" id="WP_077277810.1">
    <property type="nucleotide sequence ID" value="NZ_MVBK01000021.1"/>
</dbReference>
<comment type="similarity">
    <text evidence="1">Belongs to the SCO1/2 family.</text>
</comment>
<dbReference type="FunFam" id="3.40.30.10:FF:000013">
    <property type="entry name" value="Blast:Protein SCO1 homolog, mitochondrial"/>
    <property type="match status" value="1"/>
</dbReference>
<dbReference type="GO" id="GO:0046872">
    <property type="term" value="F:metal ion binding"/>
    <property type="evidence" value="ECO:0007669"/>
    <property type="project" value="UniProtKB-KW"/>
</dbReference>
<gene>
    <name evidence="7" type="ORF">B1C78_03805</name>
</gene>
<comment type="caution">
    <text evidence="7">The sequence shown here is derived from an EMBL/GenBank/DDBJ whole genome shotgun (WGS) entry which is preliminary data.</text>
</comment>
<dbReference type="PROSITE" id="PS51352">
    <property type="entry name" value="THIOREDOXIN_2"/>
    <property type="match status" value="1"/>
</dbReference>
<reference evidence="7 8" key="1">
    <citation type="submission" date="2017-02" db="EMBL/GenBank/DDBJ databases">
        <title>Genomic diversity within the haloalkaliphilic genus Thioalkalivibrio.</title>
        <authorList>
            <person name="Ahn A.-C."/>
            <person name="Meier-Kolthoff J."/>
            <person name="Overmars L."/>
            <person name="Richter M."/>
            <person name="Woyke T."/>
            <person name="Sorokin D.Y."/>
            <person name="Muyzer G."/>
        </authorList>
    </citation>
    <scope>NUCLEOTIDE SEQUENCE [LARGE SCALE GENOMIC DNA]</scope>
    <source>
        <strain evidence="7 8">ALJD</strain>
    </source>
</reference>
<evidence type="ECO:0000256" key="5">
    <source>
        <dbReference type="SAM" id="Phobius"/>
    </source>
</evidence>
<accession>A0A1V3NPT7</accession>
<evidence type="ECO:0000259" key="6">
    <source>
        <dbReference type="PROSITE" id="PS51352"/>
    </source>
</evidence>
<evidence type="ECO:0000313" key="8">
    <source>
        <dbReference type="Proteomes" id="UP000189462"/>
    </source>
</evidence>
<dbReference type="OrthoDB" id="9790194at2"/>
<dbReference type="Pfam" id="PF02630">
    <property type="entry name" value="SCO1-SenC"/>
    <property type="match status" value="1"/>
</dbReference>
<keyword evidence="2 3" id="KW-0186">Copper</keyword>
<dbReference type="AlphaFoldDB" id="A0A1V3NPT7"/>
<keyword evidence="3" id="KW-0479">Metal-binding</keyword>